<comment type="caution">
    <text evidence="2">The sequence shown here is derived from an EMBL/GenBank/DDBJ whole genome shotgun (WGS) entry which is preliminary data.</text>
</comment>
<dbReference type="Proteomes" id="UP000314294">
    <property type="component" value="Unassembled WGS sequence"/>
</dbReference>
<evidence type="ECO:0000313" key="2">
    <source>
        <dbReference type="EMBL" id="TNN44638.1"/>
    </source>
</evidence>
<sequence length="128" mass="15071">MLLRRVAPRRRAVDLEHSKFCVEGTRCSAIHRHVAREQHVCKEEEEEVLCEQQLCIQERSFSLDQEPLQIKEEQEELCTCQEEEHLELKQETETFMLTPTHEERGHMYSTVSEELTGTNSEAQQDTEL</sequence>
<keyword evidence="3" id="KW-1185">Reference proteome</keyword>
<protein>
    <submittedName>
        <fullName evidence="2">Uncharacterized protein</fullName>
    </submittedName>
</protein>
<feature type="region of interest" description="Disordered" evidence="1">
    <location>
        <begin position="97"/>
        <end position="128"/>
    </location>
</feature>
<organism evidence="2 3">
    <name type="scientific">Liparis tanakae</name>
    <name type="common">Tanaka's snailfish</name>
    <dbReference type="NCBI Taxonomy" id="230148"/>
    <lineage>
        <taxon>Eukaryota</taxon>
        <taxon>Metazoa</taxon>
        <taxon>Chordata</taxon>
        <taxon>Craniata</taxon>
        <taxon>Vertebrata</taxon>
        <taxon>Euteleostomi</taxon>
        <taxon>Actinopterygii</taxon>
        <taxon>Neopterygii</taxon>
        <taxon>Teleostei</taxon>
        <taxon>Neoteleostei</taxon>
        <taxon>Acanthomorphata</taxon>
        <taxon>Eupercaria</taxon>
        <taxon>Perciformes</taxon>
        <taxon>Cottioidei</taxon>
        <taxon>Cottales</taxon>
        <taxon>Liparidae</taxon>
        <taxon>Liparis</taxon>
    </lineage>
</organism>
<reference evidence="2 3" key="1">
    <citation type="submission" date="2019-03" db="EMBL/GenBank/DDBJ databases">
        <title>First draft genome of Liparis tanakae, snailfish: a comprehensive survey of snailfish specific genes.</title>
        <authorList>
            <person name="Kim W."/>
            <person name="Song I."/>
            <person name="Jeong J.-H."/>
            <person name="Kim D."/>
            <person name="Kim S."/>
            <person name="Ryu S."/>
            <person name="Song J.Y."/>
            <person name="Lee S.K."/>
        </authorList>
    </citation>
    <scope>NUCLEOTIDE SEQUENCE [LARGE SCALE GENOMIC DNA]</scope>
    <source>
        <tissue evidence="2">Muscle</tissue>
    </source>
</reference>
<gene>
    <name evidence="2" type="ORF">EYF80_045171</name>
</gene>
<name>A0A4Z2FTU9_9TELE</name>
<feature type="compositionally biased region" description="Polar residues" evidence="1">
    <location>
        <begin position="109"/>
        <end position="128"/>
    </location>
</feature>
<accession>A0A4Z2FTU9</accession>
<dbReference type="AlphaFoldDB" id="A0A4Z2FTU9"/>
<dbReference type="EMBL" id="SRLO01000892">
    <property type="protein sequence ID" value="TNN44638.1"/>
    <property type="molecule type" value="Genomic_DNA"/>
</dbReference>
<evidence type="ECO:0000313" key="3">
    <source>
        <dbReference type="Proteomes" id="UP000314294"/>
    </source>
</evidence>
<evidence type="ECO:0000256" key="1">
    <source>
        <dbReference type="SAM" id="MobiDB-lite"/>
    </source>
</evidence>
<proteinExistence type="predicted"/>